<proteinExistence type="predicted"/>
<sequence>MISAFRWRIPWCGRRTRMFHLVSIALCWLIGFYWAAHGYMFKLLFAPVNRSTSTRKTKWLPDDEKQSLLLLSLCRPSSSSTNTEHTTRTHIHSTHNDDLYMYTHEGRLAWRTEHTHAVFV</sequence>
<evidence type="ECO:0000256" key="1">
    <source>
        <dbReference type="SAM" id="Phobius"/>
    </source>
</evidence>
<evidence type="ECO:0000313" key="2">
    <source>
        <dbReference type="EMBL" id="MBW75092.1"/>
    </source>
</evidence>
<feature type="transmembrane region" description="Helical" evidence="1">
    <location>
        <begin position="21"/>
        <end position="41"/>
    </location>
</feature>
<accession>A0A2M4DBY3</accession>
<name>A0A2M4DBY3_ANODA</name>
<protein>
    <submittedName>
        <fullName evidence="2">Putative secreted protein</fullName>
    </submittedName>
</protein>
<keyword evidence="1" id="KW-0472">Membrane</keyword>
<keyword evidence="1" id="KW-1133">Transmembrane helix</keyword>
<dbReference type="AlphaFoldDB" id="A0A2M4DBY3"/>
<reference evidence="2" key="1">
    <citation type="submission" date="2018-01" db="EMBL/GenBank/DDBJ databases">
        <title>An insight into the sialome of Amazonian anophelines.</title>
        <authorList>
            <person name="Ribeiro J.M."/>
            <person name="Scarpassa V."/>
            <person name="Calvo E."/>
        </authorList>
    </citation>
    <scope>NUCLEOTIDE SEQUENCE</scope>
</reference>
<dbReference type="EMBL" id="GGFL01010914">
    <property type="protein sequence ID" value="MBW75092.1"/>
    <property type="molecule type" value="Transcribed_RNA"/>
</dbReference>
<keyword evidence="1" id="KW-0812">Transmembrane</keyword>
<organism evidence="2">
    <name type="scientific">Anopheles darlingi</name>
    <name type="common">Mosquito</name>
    <dbReference type="NCBI Taxonomy" id="43151"/>
    <lineage>
        <taxon>Eukaryota</taxon>
        <taxon>Metazoa</taxon>
        <taxon>Ecdysozoa</taxon>
        <taxon>Arthropoda</taxon>
        <taxon>Hexapoda</taxon>
        <taxon>Insecta</taxon>
        <taxon>Pterygota</taxon>
        <taxon>Neoptera</taxon>
        <taxon>Endopterygota</taxon>
        <taxon>Diptera</taxon>
        <taxon>Nematocera</taxon>
        <taxon>Culicoidea</taxon>
        <taxon>Culicidae</taxon>
        <taxon>Anophelinae</taxon>
        <taxon>Anopheles</taxon>
    </lineage>
</organism>